<evidence type="ECO:0000256" key="9">
    <source>
        <dbReference type="SAM" id="Phobius"/>
    </source>
</evidence>
<reference evidence="10 11" key="1">
    <citation type="submission" date="2020-01" db="EMBL/GenBank/DDBJ databases">
        <title>Complete genome sequence of Chitinophaga sp. H33E-04 isolated from quinoa roots.</title>
        <authorList>
            <person name="Weon H.-Y."/>
            <person name="Lee S.A."/>
        </authorList>
    </citation>
    <scope>NUCLEOTIDE SEQUENCE [LARGE SCALE GENOMIC DNA]</scope>
    <source>
        <strain evidence="10 11">H33E-04</strain>
    </source>
</reference>
<dbReference type="SUPFAM" id="SSF103473">
    <property type="entry name" value="MFS general substrate transporter"/>
    <property type="match status" value="2"/>
</dbReference>
<dbReference type="PROSITE" id="PS01022">
    <property type="entry name" value="PTR2_1"/>
    <property type="match status" value="1"/>
</dbReference>
<feature type="transmembrane region" description="Helical" evidence="9">
    <location>
        <begin position="467"/>
        <end position="487"/>
    </location>
</feature>
<keyword evidence="4 8" id="KW-0812">Transmembrane</keyword>
<evidence type="ECO:0000256" key="8">
    <source>
        <dbReference type="RuleBase" id="RU003755"/>
    </source>
</evidence>
<dbReference type="GO" id="GO:1904680">
    <property type="term" value="F:peptide transmembrane transporter activity"/>
    <property type="evidence" value="ECO:0007669"/>
    <property type="project" value="InterPro"/>
</dbReference>
<evidence type="ECO:0000256" key="1">
    <source>
        <dbReference type="ARBA" id="ARBA00004651"/>
    </source>
</evidence>
<evidence type="ECO:0000313" key="11">
    <source>
        <dbReference type="Proteomes" id="UP000476411"/>
    </source>
</evidence>
<dbReference type="InterPro" id="IPR050171">
    <property type="entry name" value="MFS_Transporters"/>
</dbReference>
<dbReference type="InterPro" id="IPR005279">
    <property type="entry name" value="Dipep/tripep_permease"/>
</dbReference>
<feature type="transmembrane region" description="Helical" evidence="9">
    <location>
        <begin position="226"/>
        <end position="247"/>
    </location>
</feature>
<dbReference type="Pfam" id="PF00854">
    <property type="entry name" value="PTR2"/>
    <property type="match status" value="2"/>
</dbReference>
<evidence type="ECO:0000256" key="4">
    <source>
        <dbReference type="ARBA" id="ARBA00022692"/>
    </source>
</evidence>
<dbReference type="NCBIfam" id="TIGR00924">
    <property type="entry name" value="yjdL_sub1_fam"/>
    <property type="match status" value="1"/>
</dbReference>
<keyword evidence="6 9" id="KW-1133">Transmembrane helix</keyword>
<feature type="transmembrane region" description="Helical" evidence="9">
    <location>
        <begin position="96"/>
        <end position="113"/>
    </location>
</feature>
<protein>
    <submittedName>
        <fullName evidence="10">Peptide MFS transporter</fullName>
    </submittedName>
</protein>
<keyword evidence="7 9" id="KW-0472">Membrane</keyword>
<evidence type="ECO:0000256" key="3">
    <source>
        <dbReference type="ARBA" id="ARBA00022475"/>
    </source>
</evidence>
<feature type="transmembrane region" description="Helical" evidence="9">
    <location>
        <begin position="185"/>
        <end position="205"/>
    </location>
</feature>
<keyword evidence="2 8" id="KW-0813">Transport</keyword>
<evidence type="ECO:0000256" key="2">
    <source>
        <dbReference type="ARBA" id="ARBA00022448"/>
    </source>
</evidence>
<evidence type="ECO:0000256" key="6">
    <source>
        <dbReference type="ARBA" id="ARBA00022989"/>
    </source>
</evidence>
<dbReference type="GO" id="GO:0006857">
    <property type="term" value="P:oligopeptide transport"/>
    <property type="evidence" value="ECO:0007669"/>
    <property type="project" value="InterPro"/>
</dbReference>
<dbReference type="CDD" id="cd17346">
    <property type="entry name" value="MFS_DtpA_like"/>
    <property type="match status" value="1"/>
</dbReference>
<dbReference type="KEGG" id="chih:GWR21_16775"/>
<feature type="transmembrane region" description="Helical" evidence="9">
    <location>
        <begin position="499"/>
        <end position="520"/>
    </location>
</feature>
<feature type="transmembrane region" description="Helical" evidence="9">
    <location>
        <begin position="532"/>
        <end position="552"/>
    </location>
</feature>
<feature type="transmembrane region" description="Helical" evidence="9">
    <location>
        <begin position="403"/>
        <end position="423"/>
    </location>
</feature>
<proteinExistence type="inferred from homology"/>
<keyword evidence="11" id="KW-1185">Reference proteome</keyword>
<dbReference type="InterPro" id="IPR018456">
    <property type="entry name" value="PTR2_symporter_CS"/>
</dbReference>
<evidence type="ECO:0000313" key="10">
    <source>
        <dbReference type="EMBL" id="QHS61191.1"/>
    </source>
</evidence>
<evidence type="ECO:0000256" key="5">
    <source>
        <dbReference type="ARBA" id="ARBA00022856"/>
    </source>
</evidence>
<dbReference type="EMBL" id="CP048113">
    <property type="protein sequence ID" value="QHS61191.1"/>
    <property type="molecule type" value="Genomic_DNA"/>
</dbReference>
<name>A0A6B9ZI63_9BACT</name>
<feature type="transmembrane region" description="Helical" evidence="9">
    <location>
        <begin position="69"/>
        <end position="87"/>
    </location>
</feature>
<accession>A0A6B9ZI63</accession>
<keyword evidence="5" id="KW-0653">Protein transport</keyword>
<keyword evidence="5" id="KW-0571">Peptide transport</keyword>
<dbReference type="PROSITE" id="PS01023">
    <property type="entry name" value="PTR2_2"/>
    <property type="match status" value="1"/>
</dbReference>
<comment type="subcellular location">
    <subcellularLocation>
        <location evidence="1">Cell membrane</location>
        <topology evidence="1">Multi-pass membrane protein</topology>
    </subcellularLocation>
    <subcellularLocation>
        <location evidence="8">Membrane</location>
        <topology evidence="8">Multi-pass membrane protein</topology>
    </subcellularLocation>
</comment>
<dbReference type="Proteomes" id="UP000476411">
    <property type="component" value="Chromosome"/>
</dbReference>
<feature type="transmembrane region" description="Helical" evidence="9">
    <location>
        <begin position="156"/>
        <end position="179"/>
    </location>
</feature>
<dbReference type="PANTHER" id="PTHR23517">
    <property type="entry name" value="RESISTANCE PROTEIN MDTM, PUTATIVE-RELATED-RELATED"/>
    <property type="match status" value="1"/>
</dbReference>
<feature type="transmembrane region" description="Helical" evidence="9">
    <location>
        <begin position="24"/>
        <end position="49"/>
    </location>
</feature>
<keyword evidence="3" id="KW-1003">Cell membrane</keyword>
<gene>
    <name evidence="10" type="ORF">GWR21_16775</name>
</gene>
<evidence type="ECO:0000256" key="7">
    <source>
        <dbReference type="ARBA" id="ARBA00023136"/>
    </source>
</evidence>
<dbReference type="Gene3D" id="1.20.1250.20">
    <property type="entry name" value="MFS general substrate transporter like domains"/>
    <property type="match status" value="2"/>
</dbReference>
<comment type="similarity">
    <text evidence="8">Belongs to the major facilitator superfamily. Proton-dependent oligopeptide transporter (POT/PTR) (TC 2.A.17) family.</text>
</comment>
<feature type="transmembrane region" description="Helical" evidence="9">
    <location>
        <begin position="119"/>
        <end position="144"/>
    </location>
</feature>
<dbReference type="RefSeq" id="WP_162332868.1">
    <property type="nucleotide sequence ID" value="NZ_CP048113.1"/>
</dbReference>
<dbReference type="AlphaFoldDB" id="A0A6B9ZI63"/>
<organism evidence="10 11">
    <name type="scientific">Chitinophaga agri</name>
    <dbReference type="NCBI Taxonomy" id="2703787"/>
    <lineage>
        <taxon>Bacteria</taxon>
        <taxon>Pseudomonadati</taxon>
        <taxon>Bacteroidota</taxon>
        <taxon>Chitinophagia</taxon>
        <taxon>Chitinophagales</taxon>
        <taxon>Chitinophagaceae</taxon>
        <taxon>Chitinophaga</taxon>
    </lineage>
</organism>
<dbReference type="InterPro" id="IPR000109">
    <property type="entry name" value="POT_fam"/>
</dbReference>
<feature type="transmembrane region" description="Helical" evidence="9">
    <location>
        <begin position="435"/>
        <end position="455"/>
    </location>
</feature>
<feature type="transmembrane region" description="Helical" evidence="9">
    <location>
        <begin position="263"/>
        <end position="279"/>
    </location>
</feature>
<sequence length="566" mass="61905">MTQSAVEQPVISPSSKGKGHHKGLYVLFFTEMWERFGYYLMIGIFFLYLVDPATNGGKGLDTTKAADLVGSYIALVYLSPFLGGLMADRYLGYRRAVILGGVLLAAGYFSLAVPGDMAMYVGLGLIIIGNGFFKPNIGTILGNIYNREDLRAKKDVAYNIFYMGVNIGAFICNFVAAYLRNHYGWGHAFAAAGVGMLIGLIIFATNQKVIASGDVRKEPSPDDMPMAKIVSLVFLPAIIAATLGYFMNDILGHTLFHTRSNDAFMFACVPIIIFYIRLYTTSQKREDKRGLGALLAFFAVAIVFWVIYNQNSTGLTIWADQYTDRSMSAGVEEAAKPLGMLQTVTTDPHAVTQVDEHFRAVTDASGKVVETQGPDLYFQNVPKDQWPKDGKMRLISTEIFQSINPFFIVAFSLMVVGLFGWLAKRGKEPTTPVKVAMGIFLAGASSLLMVVAASMTNVYLDKTSMGWLFGTYAVFTVGEILVSPIGLSMVSKLSPPRVTALMMGGWYLVNAIAGKVAGLMATFWDEFIDKKLYFLILVVSAAVAGVVMLMISKWIASVVKEKTGSY</sequence>
<dbReference type="GO" id="GO:0005886">
    <property type="term" value="C:plasma membrane"/>
    <property type="evidence" value="ECO:0007669"/>
    <property type="project" value="UniProtKB-SubCell"/>
</dbReference>
<dbReference type="PANTHER" id="PTHR23517:SF15">
    <property type="entry name" value="PROTON-DEPENDENT OLIGOPEPTIDE FAMILY TRANSPORT PROTEIN"/>
    <property type="match status" value="1"/>
</dbReference>
<dbReference type="InterPro" id="IPR036259">
    <property type="entry name" value="MFS_trans_sf"/>
</dbReference>
<feature type="transmembrane region" description="Helical" evidence="9">
    <location>
        <begin position="291"/>
        <end position="308"/>
    </location>
</feature>